<evidence type="ECO:0000256" key="7">
    <source>
        <dbReference type="SAM" id="MobiDB-lite"/>
    </source>
</evidence>
<dbReference type="GO" id="GO:0003676">
    <property type="term" value="F:nucleic acid binding"/>
    <property type="evidence" value="ECO:0007669"/>
    <property type="project" value="InterPro"/>
</dbReference>
<evidence type="ECO:0000256" key="1">
    <source>
        <dbReference type="ARBA" id="ARBA00011900"/>
    </source>
</evidence>
<dbReference type="InterPro" id="IPR011639">
    <property type="entry name" value="MethylTrfase_TaqI-like_dom"/>
</dbReference>
<evidence type="ECO:0000313" key="9">
    <source>
        <dbReference type="EMBL" id="RKH44283.1"/>
    </source>
</evidence>
<dbReference type="EMBL" id="RAWG01000052">
    <property type="protein sequence ID" value="RKH44283.1"/>
    <property type="molecule type" value="Genomic_DNA"/>
</dbReference>
<dbReference type="Gene3D" id="3.40.50.150">
    <property type="entry name" value="Vaccinia Virus protein VP39"/>
    <property type="match status" value="1"/>
</dbReference>
<dbReference type="GO" id="GO:0032259">
    <property type="term" value="P:methylation"/>
    <property type="evidence" value="ECO:0007669"/>
    <property type="project" value="UniProtKB-KW"/>
</dbReference>
<dbReference type="OrthoDB" id="9806213at2"/>
<protein>
    <recommendedName>
        <fullName evidence="1">site-specific DNA-methyltransferase (adenine-specific)</fullName>
        <ecNumber evidence="1">2.1.1.72</ecNumber>
    </recommendedName>
</protein>
<name>A0A3A8NJW0_9BACT</name>
<comment type="catalytic activity">
    <reaction evidence="5">
        <text>a 2'-deoxyadenosine in DNA + S-adenosyl-L-methionine = an N(6)-methyl-2'-deoxyadenosine in DNA + S-adenosyl-L-homocysteine + H(+)</text>
        <dbReference type="Rhea" id="RHEA:15197"/>
        <dbReference type="Rhea" id="RHEA-COMP:12418"/>
        <dbReference type="Rhea" id="RHEA-COMP:12419"/>
        <dbReference type="ChEBI" id="CHEBI:15378"/>
        <dbReference type="ChEBI" id="CHEBI:57856"/>
        <dbReference type="ChEBI" id="CHEBI:59789"/>
        <dbReference type="ChEBI" id="CHEBI:90615"/>
        <dbReference type="ChEBI" id="CHEBI:90616"/>
        <dbReference type="EC" id="2.1.1.72"/>
    </reaction>
</comment>
<evidence type="ECO:0000256" key="5">
    <source>
        <dbReference type="ARBA" id="ARBA00047942"/>
    </source>
</evidence>
<dbReference type="RefSeq" id="WP_120625207.1">
    <property type="nucleotide sequence ID" value="NZ_RAWG01000052.1"/>
</dbReference>
<dbReference type="PANTHER" id="PTHR33841:SF1">
    <property type="entry name" value="DNA METHYLTRANSFERASE A"/>
    <property type="match status" value="1"/>
</dbReference>
<evidence type="ECO:0000256" key="3">
    <source>
        <dbReference type="ARBA" id="ARBA00022679"/>
    </source>
</evidence>
<evidence type="ECO:0000256" key="6">
    <source>
        <dbReference type="SAM" id="Coils"/>
    </source>
</evidence>
<feature type="coiled-coil region" evidence="6">
    <location>
        <begin position="48"/>
        <end position="82"/>
    </location>
</feature>
<keyword evidence="2 9" id="KW-0489">Methyltransferase</keyword>
<dbReference type="PANTHER" id="PTHR33841">
    <property type="entry name" value="DNA METHYLTRANSFERASE YEEA-RELATED"/>
    <property type="match status" value="1"/>
</dbReference>
<evidence type="ECO:0000256" key="4">
    <source>
        <dbReference type="ARBA" id="ARBA00022691"/>
    </source>
</evidence>
<dbReference type="InterPro" id="IPR029063">
    <property type="entry name" value="SAM-dependent_MTases_sf"/>
</dbReference>
<dbReference type="EC" id="2.1.1.72" evidence="1"/>
<evidence type="ECO:0000313" key="10">
    <source>
        <dbReference type="Proteomes" id="UP000273405"/>
    </source>
</evidence>
<dbReference type="InterPro" id="IPR050953">
    <property type="entry name" value="N4_N6_ade-DNA_methylase"/>
</dbReference>
<feature type="compositionally biased region" description="Acidic residues" evidence="7">
    <location>
        <begin position="1307"/>
        <end position="1327"/>
    </location>
</feature>
<keyword evidence="10" id="KW-1185">Reference proteome</keyword>
<dbReference type="PROSITE" id="PS00092">
    <property type="entry name" value="N6_MTASE"/>
    <property type="match status" value="1"/>
</dbReference>
<dbReference type="InterPro" id="IPR002052">
    <property type="entry name" value="DNA_methylase_N6_adenine_CS"/>
</dbReference>
<keyword evidence="4" id="KW-0949">S-adenosyl-L-methionine</keyword>
<keyword evidence="6" id="KW-0175">Coiled coil</keyword>
<feature type="region of interest" description="Disordered" evidence="7">
    <location>
        <begin position="1289"/>
        <end position="1327"/>
    </location>
</feature>
<evidence type="ECO:0000256" key="2">
    <source>
        <dbReference type="ARBA" id="ARBA00022603"/>
    </source>
</evidence>
<dbReference type="SUPFAM" id="SSF53335">
    <property type="entry name" value="S-adenosyl-L-methionine-dependent methyltransferases"/>
    <property type="match status" value="1"/>
</dbReference>
<feature type="region of interest" description="Disordered" evidence="7">
    <location>
        <begin position="1148"/>
        <end position="1168"/>
    </location>
</feature>
<reference evidence="10" key="1">
    <citation type="submission" date="2018-09" db="EMBL/GenBank/DDBJ databases">
        <authorList>
            <person name="Livingstone P.G."/>
            <person name="Whitworth D.E."/>
        </authorList>
    </citation>
    <scope>NUCLEOTIDE SEQUENCE [LARGE SCALE GENOMIC DNA]</scope>
    <source>
        <strain evidence="10">CA040B</strain>
    </source>
</reference>
<dbReference type="Pfam" id="PF07669">
    <property type="entry name" value="Eco57I"/>
    <property type="match status" value="1"/>
</dbReference>
<keyword evidence="3 9" id="KW-0808">Transferase</keyword>
<gene>
    <name evidence="9" type="primary">pglX</name>
    <name evidence="9" type="ORF">D7X12_10915</name>
</gene>
<dbReference type="GO" id="GO:0009007">
    <property type="term" value="F:site-specific DNA-methyltransferase (adenine-specific) activity"/>
    <property type="evidence" value="ECO:0007669"/>
    <property type="project" value="UniProtKB-EC"/>
</dbReference>
<feature type="domain" description="Type II methyltransferase M.TaqI-like" evidence="8">
    <location>
        <begin position="378"/>
        <end position="638"/>
    </location>
</feature>
<evidence type="ECO:0000259" key="8">
    <source>
        <dbReference type="Pfam" id="PF07669"/>
    </source>
</evidence>
<proteinExistence type="predicted"/>
<dbReference type="NCBIfam" id="NF033455">
    <property type="entry name" value="BREX_6_MTaseX"/>
    <property type="match status" value="1"/>
</dbReference>
<accession>A0A3A8NJW0</accession>
<comment type="caution">
    <text evidence="9">The sequence shown here is derived from an EMBL/GenBank/DDBJ whole genome shotgun (WGS) entry which is preliminary data.</text>
</comment>
<organism evidence="9 10">
    <name type="scientific">Corallococcus sicarius</name>
    <dbReference type="NCBI Taxonomy" id="2316726"/>
    <lineage>
        <taxon>Bacteria</taxon>
        <taxon>Pseudomonadati</taxon>
        <taxon>Myxococcota</taxon>
        <taxon>Myxococcia</taxon>
        <taxon>Myxococcales</taxon>
        <taxon>Cystobacterineae</taxon>
        <taxon>Myxococcaceae</taxon>
        <taxon>Corallococcus</taxon>
    </lineage>
</organism>
<dbReference type="PRINTS" id="PR00507">
    <property type="entry name" value="N12N6MTFRASE"/>
</dbReference>
<sequence>MTSNTSARLTPESKAALRKTIRNLRGMLLKDLLGYAEQRYRLNVPFAKAGLSQAMREHRRRLESALAERAAEEGDTKEARERAIENAVKEAGATLLNRLVLIRHLEAVGLSRPVVVTGGWKSAGYQQFRGYAPGIIEDETQGYAILLQLLFDELAAQLPGLFGEVGLTSLFPASPATLRAVIEALGEVPAEAWQDDMTLGWVYQYWNDPDRETLDAKLHARGKLESHEIASKTQMFTERYMVEWLLHNSLGPTWLAMCRKNGWQAEVEQRGILRSLDERRAEWRKKREAGEVALDALMPIEGRPEETWKYYVPQPLPDDVVKHAPASIRELKLLDPACGSGHFLVVAFDVLVELYREESRHRGESWTDRQIAEWILENNLHGVDIDPRAVQIAAAAIFLKARSLANDASPRQVNLVAPALRLSVLDRKDPTLLKLERDIELETGIPPELTQQLLDVLAGVDYLGTLLKVGDAVDNALDAYRGKLGKASQQQDMFAGRAEEKRIEVTKEDAKRIVLKRLNTFLAKHSGEEDLGLRLRGQQLTAGLRFASIAREGEYHLVVANPPYQGTSRMKDAGYIARHYPRGKSDLYAAFLERGLELCRPGGASAMVTMRNWMFLSGFTDLRENLLKNYDLRIIGDVDRGAFDEVPNEILATAMSVFRRSSTTTEPSVAMQPTPLSDKSYDRNRTARKRMAVLAQVGRNEFRTEWLHPLPGAPLLYWWPKARVDTYANTPKLGESSPARFGLNSGNNLRFIRKWWEAPEGSVLSVRTDREMPKQWNTTWARTVKGSENATWFGACDDICRWHHRGLEVKVNAEHLYGTHTRQIRNEAYYFKSGLSFTRIGSTFTAGAHWFRSLIDSSAPSVYPTTIGKTLCQMNSPYARKILEEINPSIAFQVGDANRLPLLEINDWDFIYHTTRKAFEIAESNRETSSEFQIPGQTNWESIKAWAYLAVAKNASDETLPVAIETHPPEAIQALSFQIGVTLGRFDQEGKGRRIPDSPSTSATNGILFSSLRTRLEGPTCHGLLREWENRKNQMSSLSLEEWIHGDFFNYHRKIYENRPIYLPLSSARKSFIAFISVHSWSDATLSTLLAYHLLPEQRAIQGTLADLQTARQSPDRRIRTDAERSYVQHKKLLDELDSFIDKVQEIDERGPSCPDDKTERREADGPYKMDLDDGVMVNSAALWPLLEPMWKDPKKWWKELANAKGRKDYDWSHLAARYFPSRVEAKCRKDPSLAVAHGCFWKYYPDKAYQWELRLQDELGPDFKLDEKDADALRTAFLDTQPSRVRELEAAEQARRERKARKQDQEELDLSEAQDEEVEDDEAASA</sequence>
<dbReference type="Proteomes" id="UP000273405">
    <property type="component" value="Unassembled WGS sequence"/>
</dbReference>
<dbReference type="GO" id="GO:0006304">
    <property type="term" value="P:DNA modification"/>
    <property type="evidence" value="ECO:0007669"/>
    <property type="project" value="InterPro"/>
</dbReference>